<dbReference type="Proteomes" id="UP000054007">
    <property type="component" value="Unassembled WGS sequence"/>
</dbReference>
<keyword evidence="12" id="KW-1185">Reference proteome</keyword>
<evidence type="ECO:0000256" key="3">
    <source>
        <dbReference type="ARBA" id="ARBA00022722"/>
    </source>
</evidence>
<feature type="domain" description="HRDC" evidence="10">
    <location>
        <begin position="483"/>
        <end position="563"/>
    </location>
</feature>
<dbReference type="OrthoDB" id="2250022at2759"/>
<dbReference type="InterPro" id="IPR012337">
    <property type="entry name" value="RNaseH-like_sf"/>
</dbReference>
<dbReference type="GO" id="GO:0071039">
    <property type="term" value="P:nuclear polyadenylation-dependent CUT catabolic process"/>
    <property type="evidence" value="ECO:0007669"/>
    <property type="project" value="TreeGrafter"/>
</dbReference>
<dbReference type="PROSITE" id="PS50967">
    <property type="entry name" value="HRDC"/>
    <property type="match status" value="1"/>
</dbReference>
<evidence type="ECO:0000256" key="1">
    <source>
        <dbReference type="ARBA" id="ARBA00004123"/>
    </source>
</evidence>
<dbReference type="EMBL" id="KN880486">
    <property type="protein sequence ID" value="KIY69320.1"/>
    <property type="molecule type" value="Genomic_DNA"/>
</dbReference>
<dbReference type="PANTHER" id="PTHR12124">
    <property type="entry name" value="POLYMYOSITIS/SCLERODERMA AUTOANTIGEN-RELATED"/>
    <property type="match status" value="1"/>
</dbReference>
<dbReference type="InterPro" id="IPR002562">
    <property type="entry name" value="3'-5'_exonuclease_dom"/>
</dbReference>
<dbReference type="GO" id="GO:0071044">
    <property type="term" value="P:histone mRNA catabolic process"/>
    <property type="evidence" value="ECO:0007669"/>
    <property type="project" value="TreeGrafter"/>
</dbReference>
<keyword evidence="5" id="KW-0271">Exosome</keyword>
<dbReference type="GO" id="GO:0071040">
    <property type="term" value="P:nuclear polyadenylation-dependent antisense transcript catabolic process"/>
    <property type="evidence" value="ECO:0007669"/>
    <property type="project" value="TreeGrafter"/>
</dbReference>
<feature type="region of interest" description="Disordered" evidence="9">
    <location>
        <begin position="691"/>
        <end position="800"/>
    </location>
</feature>
<feature type="compositionally biased region" description="Low complexity" evidence="9">
    <location>
        <begin position="717"/>
        <end position="730"/>
    </location>
</feature>
<evidence type="ECO:0000313" key="12">
    <source>
        <dbReference type="Proteomes" id="UP000054007"/>
    </source>
</evidence>
<dbReference type="SUPFAM" id="SSF53098">
    <property type="entry name" value="Ribonuclease H-like"/>
    <property type="match status" value="1"/>
</dbReference>
<dbReference type="InterPro" id="IPR036397">
    <property type="entry name" value="RNaseH_sf"/>
</dbReference>
<evidence type="ECO:0000259" key="10">
    <source>
        <dbReference type="PROSITE" id="PS50967"/>
    </source>
</evidence>
<comment type="subcellular location">
    <subcellularLocation>
        <location evidence="1">Nucleus</location>
    </subcellularLocation>
</comment>
<dbReference type="SMART" id="SM00341">
    <property type="entry name" value="HRDC"/>
    <property type="match status" value="1"/>
</dbReference>
<dbReference type="InterPro" id="IPR012588">
    <property type="entry name" value="Exosome-assoc_fac_Rrp6_N"/>
</dbReference>
<dbReference type="GO" id="GO:0071035">
    <property type="term" value="P:nuclear polyadenylation-dependent rRNA catabolic process"/>
    <property type="evidence" value="ECO:0007669"/>
    <property type="project" value="TreeGrafter"/>
</dbReference>
<dbReference type="InterPro" id="IPR045092">
    <property type="entry name" value="Rrp6-like"/>
</dbReference>
<dbReference type="InterPro" id="IPR044876">
    <property type="entry name" value="HRDC_dom_sf"/>
</dbReference>
<dbReference type="FunFam" id="3.30.420.10:FF:000059">
    <property type="entry name" value="Exosome complex exonuclease Rrp6"/>
    <property type="match status" value="1"/>
</dbReference>
<keyword evidence="7" id="KW-0539">Nucleus</keyword>
<keyword evidence="4" id="KW-0378">Hydrolase</keyword>
<dbReference type="GO" id="GO:0000467">
    <property type="term" value="P:exonucleolytic trimming to generate mature 3'-end of 5.8S rRNA from tricistronic rRNA transcript (SSU-rRNA, 5.8S rRNA, LSU-rRNA)"/>
    <property type="evidence" value="ECO:0007669"/>
    <property type="project" value="InterPro"/>
</dbReference>
<evidence type="ECO:0000256" key="6">
    <source>
        <dbReference type="ARBA" id="ARBA00022839"/>
    </source>
</evidence>
<dbReference type="GO" id="GO:0071037">
    <property type="term" value="P:nuclear polyadenylation-dependent snRNA catabolic process"/>
    <property type="evidence" value="ECO:0007669"/>
    <property type="project" value="TreeGrafter"/>
</dbReference>
<dbReference type="GO" id="GO:0003727">
    <property type="term" value="F:single-stranded RNA binding"/>
    <property type="evidence" value="ECO:0007669"/>
    <property type="project" value="TreeGrafter"/>
</dbReference>
<evidence type="ECO:0000256" key="4">
    <source>
        <dbReference type="ARBA" id="ARBA00022801"/>
    </source>
</evidence>
<dbReference type="GO" id="GO:0071051">
    <property type="term" value="P:poly(A)-dependent snoRNA 3'-end processing"/>
    <property type="evidence" value="ECO:0007669"/>
    <property type="project" value="TreeGrafter"/>
</dbReference>
<sequence>MDFEQLNTKVPAAALKATRTAALLPVDILFHKSMDAAFAQDLDEFSSKVLSLTNRLLDLSSTIDSSGKSKGGLREEEDVLDRFDSCVVDRVDQLLERVDTALDEYTGRSKVPAIAVQVAPKQTKTTGRSNQRDFVVQHAAHLEKPQLRFKETVDNSNSIWHPRLKHKYNAKVPLGHSYVEEGVTASQLLYVPTHALMDLWLILYRAPHPYRYEIKHLAFPPRMTQISPPIPPKPFDTTTFTWVDNSQALQAMLAKLRQALEIAVDLEHHSYRTYNGFLCLMQISTREEDWIVDLLELRDEAEILNEVFTDPSVIKVFHGAESDIVWLQQDLNIYVVNMFDTYHASKALAFPRHGLANLLEMYCDFTPDKRYQLADWRVRPLSEPMLNYARSDTHFLLYIYDNLRNALLDRGEALVRSHEGPNPPSSDTVVREVLANSQETALKVYVKDNYDEADGSGGSGWDTLARKWNKMSLVPLIPVDGPDAIPAYVYKAVHSWRDRVAREEDESTRYVLPNHLVFQLAETPPPDLPALLRIFHSPPPVIKRRAKELLEVIREAVKSAFSPPSAAMEVVEVQPKANELQDKPDAPPQAAATPSLWGSTSSQVPSKLFELSSSSGALATSSLFGPHKPLTPKSAALPVSSIMNRIHDSLSIAPTLPQVIVAEKDNDASMQEDIALGMQVEVPFVPAAQRAHKEEVEDTIVVVGQGKQKKRKREDGPSSSVKVRRPSPSSNDEAPNEPFDFSSAVNVLDAVPEAKPRPEKKTNKKDKKDKKGGSSAPRGPAPKAHNAPKSGNKSATFRKR</sequence>
<dbReference type="InterPro" id="IPR049559">
    <property type="entry name" value="Rrp6p-like_exo"/>
</dbReference>
<evidence type="ECO:0000256" key="7">
    <source>
        <dbReference type="ARBA" id="ARBA00023242"/>
    </source>
</evidence>
<dbReference type="InterPro" id="IPR002121">
    <property type="entry name" value="HRDC_dom"/>
</dbReference>
<gene>
    <name evidence="11" type="ORF">CYLTODRAFT_372907</name>
</gene>
<dbReference type="GO" id="GO:0000175">
    <property type="term" value="F:3'-5'-RNA exonuclease activity"/>
    <property type="evidence" value="ECO:0007669"/>
    <property type="project" value="InterPro"/>
</dbReference>
<dbReference type="SUPFAM" id="SSF47819">
    <property type="entry name" value="HRDC-like"/>
    <property type="match status" value="1"/>
</dbReference>
<dbReference type="Pfam" id="PF00570">
    <property type="entry name" value="HRDC"/>
    <property type="match status" value="1"/>
</dbReference>
<evidence type="ECO:0000256" key="8">
    <source>
        <dbReference type="ARBA" id="ARBA00043957"/>
    </source>
</evidence>
<dbReference type="STRING" id="1314674.A0A0D7BGJ3"/>
<dbReference type="GO" id="GO:0000166">
    <property type="term" value="F:nucleotide binding"/>
    <property type="evidence" value="ECO:0007669"/>
    <property type="project" value="InterPro"/>
</dbReference>
<reference evidence="11 12" key="1">
    <citation type="journal article" date="2015" name="Fungal Genet. Biol.">
        <title>Evolution of novel wood decay mechanisms in Agaricales revealed by the genome sequences of Fistulina hepatica and Cylindrobasidium torrendii.</title>
        <authorList>
            <person name="Floudas D."/>
            <person name="Held B.W."/>
            <person name="Riley R."/>
            <person name="Nagy L.G."/>
            <person name="Koehler G."/>
            <person name="Ransdell A.S."/>
            <person name="Younus H."/>
            <person name="Chow J."/>
            <person name="Chiniquy J."/>
            <person name="Lipzen A."/>
            <person name="Tritt A."/>
            <person name="Sun H."/>
            <person name="Haridas S."/>
            <person name="LaButti K."/>
            <person name="Ohm R.A."/>
            <person name="Kues U."/>
            <person name="Blanchette R.A."/>
            <person name="Grigoriev I.V."/>
            <person name="Minto R.E."/>
            <person name="Hibbett D.S."/>
        </authorList>
    </citation>
    <scope>NUCLEOTIDE SEQUENCE [LARGE SCALE GENOMIC DNA]</scope>
    <source>
        <strain evidence="11 12">FP15055 ss-10</strain>
    </source>
</reference>
<dbReference type="GO" id="GO:0005730">
    <property type="term" value="C:nucleolus"/>
    <property type="evidence" value="ECO:0007669"/>
    <property type="project" value="TreeGrafter"/>
</dbReference>
<evidence type="ECO:0000256" key="2">
    <source>
        <dbReference type="ARBA" id="ARBA00022552"/>
    </source>
</evidence>
<feature type="compositionally biased region" description="Polar residues" evidence="9">
    <location>
        <begin position="789"/>
        <end position="800"/>
    </location>
</feature>
<feature type="compositionally biased region" description="Basic and acidic residues" evidence="9">
    <location>
        <begin position="752"/>
        <end position="761"/>
    </location>
</feature>
<dbReference type="GO" id="GO:0071038">
    <property type="term" value="P:TRAMP-dependent tRNA surveillance pathway"/>
    <property type="evidence" value="ECO:0007669"/>
    <property type="project" value="TreeGrafter"/>
</dbReference>
<dbReference type="FunFam" id="1.10.150.80:FF:000001">
    <property type="entry name" value="Putative exosome component 10"/>
    <property type="match status" value="1"/>
</dbReference>
<dbReference type="CDD" id="cd06147">
    <property type="entry name" value="Rrp6p_like_exo"/>
    <property type="match status" value="1"/>
</dbReference>
<dbReference type="PANTHER" id="PTHR12124:SF47">
    <property type="entry name" value="EXOSOME COMPONENT 10"/>
    <property type="match status" value="1"/>
</dbReference>
<keyword evidence="3" id="KW-0540">Nuclease</keyword>
<evidence type="ECO:0000313" key="11">
    <source>
        <dbReference type="EMBL" id="KIY69320.1"/>
    </source>
</evidence>
<dbReference type="Gene3D" id="1.10.150.80">
    <property type="entry name" value="HRDC domain"/>
    <property type="match status" value="1"/>
</dbReference>
<keyword evidence="2" id="KW-0698">rRNA processing</keyword>
<protein>
    <recommendedName>
        <fullName evidence="10">HRDC domain-containing protein</fullName>
    </recommendedName>
</protein>
<dbReference type="GO" id="GO:0071036">
    <property type="term" value="P:nuclear polyadenylation-dependent snoRNA catabolic process"/>
    <property type="evidence" value="ECO:0007669"/>
    <property type="project" value="TreeGrafter"/>
</dbReference>
<proteinExistence type="inferred from homology"/>
<keyword evidence="6" id="KW-0269">Exonuclease</keyword>
<dbReference type="InterPro" id="IPR010997">
    <property type="entry name" value="HRDC-like_sf"/>
</dbReference>
<dbReference type="Gene3D" id="3.30.420.10">
    <property type="entry name" value="Ribonuclease H-like superfamily/Ribonuclease H"/>
    <property type="match status" value="1"/>
</dbReference>
<dbReference type="SMART" id="SM00474">
    <property type="entry name" value="35EXOc"/>
    <property type="match status" value="1"/>
</dbReference>
<organism evidence="11 12">
    <name type="scientific">Cylindrobasidium torrendii FP15055 ss-10</name>
    <dbReference type="NCBI Taxonomy" id="1314674"/>
    <lineage>
        <taxon>Eukaryota</taxon>
        <taxon>Fungi</taxon>
        <taxon>Dikarya</taxon>
        <taxon>Basidiomycota</taxon>
        <taxon>Agaricomycotina</taxon>
        <taxon>Agaricomycetes</taxon>
        <taxon>Agaricomycetidae</taxon>
        <taxon>Agaricales</taxon>
        <taxon>Marasmiineae</taxon>
        <taxon>Physalacriaceae</taxon>
        <taxon>Cylindrobasidium</taxon>
    </lineage>
</organism>
<feature type="region of interest" description="Disordered" evidence="9">
    <location>
        <begin position="577"/>
        <end position="599"/>
    </location>
</feature>
<dbReference type="AlphaFoldDB" id="A0A0D7BGJ3"/>
<dbReference type="GO" id="GO:0000176">
    <property type="term" value="C:nuclear exosome (RNase complex)"/>
    <property type="evidence" value="ECO:0007669"/>
    <property type="project" value="InterPro"/>
</dbReference>
<evidence type="ECO:0000256" key="5">
    <source>
        <dbReference type="ARBA" id="ARBA00022835"/>
    </source>
</evidence>
<dbReference type="Pfam" id="PF08066">
    <property type="entry name" value="PMC2NT"/>
    <property type="match status" value="1"/>
</dbReference>
<comment type="similarity">
    <text evidence="8">Belongs to the exosome component 10/RRP6 family.</text>
</comment>
<evidence type="ECO:0000256" key="9">
    <source>
        <dbReference type="SAM" id="MobiDB-lite"/>
    </source>
</evidence>
<accession>A0A0D7BGJ3</accession>
<name>A0A0D7BGJ3_9AGAR</name>
<dbReference type="Pfam" id="PF01612">
    <property type="entry name" value="DNA_pol_A_exo1"/>
    <property type="match status" value="1"/>
</dbReference>